<proteinExistence type="predicted"/>
<feature type="compositionally biased region" description="Polar residues" evidence="1">
    <location>
        <begin position="59"/>
        <end position="68"/>
    </location>
</feature>
<evidence type="ECO:0000313" key="4">
    <source>
        <dbReference type="Proteomes" id="UP000283509"/>
    </source>
</evidence>
<evidence type="ECO:0000313" key="3">
    <source>
        <dbReference type="EMBL" id="ROT74797.1"/>
    </source>
</evidence>
<keyword evidence="4" id="KW-1185">Reference proteome</keyword>
<dbReference type="EMBL" id="QCYY01001845">
    <property type="protein sequence ID" value="ROT74797.1"/>
    <property type="molecule type" value="Genomic_DNA"/>
</dbReference>
<dbReference type="AlphaFoldDB" id="A0A423TEH9"/>
<dbReference type="Proteomes" id="UP000283509">
    <property type="component" value="Unassembled WGS sequence"/>
</dbReference>
<feature type="transmembrane region" description="Helical" evidence="2">
    <location>
        <begin position="216"/>
        <end position="239"/>
    </location>
</feature>
<reference evidence="3 4" key="2">
    <citation type="submission" date="2019-01" db="EMBL/GenBank/DDBJ databases">
        <title>The decoding of complex shrimp genome reveals the adaptation for benthos swimmer, frequently molting mechanism and breeding impact on genome.</title>
        <authorList>
            <person name="Sun Y."/>
            <person name="Gao Y."/>
            <person name="Yu Y."/>
        </authorList>
    </citation>
    <scope>NUCLEOTIDE SEQUENCE [LARGE SCALE GENOMIC DNA]</scope>
    <source>
        <tissue evidence="3">Muscle</tissue>
    </source>
</reference>
<feature type="transmembrane region" description="Helical" evidence="2">
    <location>
        <begin position="156"/>
        <end position="177"/>
    </location>
</feature>
<feature type="compositionally biased region" description="Basic and acidic residues" evidence="1">
    <location>
        <begin position="46"/>
        <end position="57"/>
    </location>
</feature>
<keyword evidence="2" id="KW-1133">Transmembrane helix</keyword>
<evidence type="ECO:0008006" key="5">
    <source>
        <dbReference type="Google" id="ProtNLM"/>
    </source>
</evidence>
<gene>
    <name evidence="3" type="ORF">C7M84_006692</name>
</gene>
<name>A0A423TEH9_PENVA</name>
<evidence type="ECO:0000256" key="2">
    <source>
        <dbReference type="SAM" id="Phobius"/>
    </source>
</evidence>
<feature type="transmembrane region" description="Helical" evidence="2">
    <location>
        <begin position="246"/>
        <end position="264"/>
    </location>
</feature>
<comment type="caution">
    <text evidence="3">The sequence shown here is derived from an EMBL/GenBank/DDBJ whole genome shotgun (WGS) entry which is preliminary data.</text>
</comment>
<sequence length="423" mass="45431">MVAVCSTFSLAKRLSAAGVASELPHFPCNIMGLVSPQGDSKTAATLDKDESDKDKSASQHGTKTSSRKNAGPSLLHGKRSGGRRRRFSGLASESAAANAIAVTCILSTLLACSYRLPVTCTCLPSVPACDIHSSPTRLLVIFFLLRSVSRSSLANFTFSFLASLSLSLLLPYFPLCFPLPFVPPSLASFALAVLPPFSPFSFLCSCFPFHVVAPSLFLFSSFSFFFSLLFLSSSLLFLVPSFFLRLLPLFFFLFSSSSIFFFLFSFSPSFLPTPLPILPSLFFLSPFSQFLSSSPSCLSPFASSLSPLLPFSLLHLPFPRLLFPFSPFSTSLSPSPPPFLPSPPPFLPSPLAVLSPFLSLTSLPPFSSSLASALPQAAVWTPLKVPVRTNDRWSCGLGGACTTLLLRMCRAAAGRNVHEAGIA</sequence>
<protein>
    <recommendedName>
        <fullName evidence="5">Transmembrane protein</fullName>
    </recommendedName>
</protein>
<feature type="region of interest" description="Disordered" evidence="1">
    <location>
        <begin position="39"/>
        <end position="84"/>
    </location>
</feature>
<reference evidence="3 4" key="1">
    <citation type="submission" date="2018-04" db="EMBL/GenBank/DDBJ databases">
        <authorList>
            <person name="Zhang X."/>
            <person name="Yuan J."/>
            <person name="Li F."/>
            <person name="Xiang J."/>
        </authorList>
    </citation>
    <scope>NUCLEOTIDE SEQUENCE [LARGE SCALE GENOMIC DNA]</scope>
    <source>
        <tissue evidence="3">Muscle</tissue>
    </source>
</reference>
<keyword evidence="2" id="KW-0812">Transmembrane</keyword>
<evidence type="ECO:0000256" key="1">
    <source>
        <dbReference type="SAM" id="MobiDB-lite"/>
    </source>
</evidence>
<organism evidence="3 4">
    <name type="scientific">Penaeus vannamei</name>
    <name type="common">Whiteleg shrimp</name>
    <name type="synonym">Litopenaeus vannamei</name>
    <dbReference type="NCBI Taxonomy" id="6689"/>
    <lineage>
        <taxon>Eukaryota</taxon>
        <taxon>Metazoa</taxon>
        <taxon>Ecdysozoa</taxon>
        <taxon>Arthropoda</taxon>
        <taxon>Crustacea</taxon>
        <taxon>Multicrustacea</taxon>
        <taxon>Malacostraca</taxon>
        <taxon>Eumalacostraca</taxon>
        <taxon>Eucarida</taxon>
        <taxon>Decapoda</taxon>
        <taxon>Dendrobranchiata</taxon>
        <taxon>Penaeoidea</taxon>
        <taxon>Penaeidae</taxon>
        <taxon>Penaeus</taxon>
    </lineage>
</organism>
<keyword evidence="2" id="KW-0472">Membrane</keyword>
<accession>A0A423TEH9</accession>